<sequence>MNIKKLTVFLLSLLASVLEIKAQNATDALRFSFLLPYGTARYNAMGGAFGALGNDIAGIHDNPAGVGVFRMDETIFSFGFLYSSIDANFQGITTPATQDRLLLGNLGIVRRVEDKKQAKHKASFALTFNRLANLDSEHFIEGVHPGSIGAVWFDRVQGLTEDQLFSQDPYIYYMAFFPFLIDYSDENTKVIDKLWGFGDQILHSHLRQTRGNISELGLTYGGNYLNRVQWGVQLGIPFINYSEQITYTESNFDPASILRFYQFRELLSLNGTGVNLKAGVIYRPEQNVRLSASVHTPSLNYIRGSFEVAPESRTFDNQIHRPNPLVDDNIRFQLTTPMRIQLGGAYIFDNLGLISAEYHLTDFSTNRLRSSLYNLSVDNQQIRDIYRISHQFRVGTEWRIERMALRTGFNHITSPFKNDAISGRFNGLHLGLGYRGQEFHADVSYSYFINHPEFFMYDADYITPAKLRNVRNTLMLTLIFRSI</sequence>
<dbReference type="AlphaFoldDB" id="A0A369ABF1"/>
<keyword evidence="4" id="KW-0812">Transmembrane</keyword>
<reference evidence="9 10" key="1">
    <citation type="submission" date="2018-07" db="EMBL/GenBank/DDBJ databases">
        <title>Genomic Encyclopedia of Type Strains, Phase IV (KMG-IV): sequencing the most valuable type-strain genomes for metagenomic binning, comparative biology and taxonomic classification.</title>
        <authorList>
            <person name="Goeker M."/>
        </authorList>
    </citation>
    <scope>NUCLEOTIDE SEQUENCE [LARGE SCALE GENOMIC DNA]</scope>
    <source>
        <strain evidence="9 10">DSM 21410</strain>
    </source>
</reference>
<organism evidence="9 10">
    <name type="scientific">Schleiferia thermophila</name>
    <dbReference type="NCBI Taxonomy" id="884107"/>
    <lineage>
        <taxon>Bacteria</taxon>
        <taxon>Pseudomonadati</taxon>
        <taxon>Bacteroidota</taxon>
        <taxon>Flavobacteriia</taxon>
        <taxon>Flavobacteriales</taxon>
        <taxon>Schleiferiaceae</taxon>
        <taxon>Schleiferia</taxon>
    </lineage>
</organism>
<feature type="signal peptide" evidence="8">
    <location>
        <begin position="1"/>
        <end position="21"/>
    </location>
</feature>
<dbReference type="PANTHER" id="PTHR35093:SF8">
    <property type="entry name" value="OUTER MEMBRANE PROTEIN NMB0088-RELATED"/>
    <property type="match status" value="1"/>
</dbReference>
<evidence type="ECO:0000256" key="8">
    <source>
        <dbReference type="SAM" id="SignalP"/>
    </source>
</evidence>
<dbReference type="RefSeq" id="WP_114365973.1">
    <property type="nucleotide sequence ID" value="NZ_BHZF01000001.1"/>
</dbReference>
<evidence type="ECO:0000256" key="4">
    <source>
        <dbReference type="ARBA" id="ARBA00022692"/>
    </source>
</evidence>
<dbReference type="SUPFAM" id="SSF56935">
    <property type="entry name" value="Porins"/>
    <property type="match status" value="2"/>
</dbReference>
<comment type="similarity">
    <text evidence="2">Belongs to the OmpP1/FadL family.</text>
</comment>
<dbReference type="EMBL" id="QPJS01000001">
    <property type="protein sequence ID" value="RCX05718.1"/>
    <property type="molecule type" value="Genomic_DNA"/>
</dbReference>
<keyword evidence="3" id="KW-1134">Transmembrane beta strand</keyword>
<protein>
    <recommendedName>
        <fullName evidence="11">Outer membrane protein transport protein (OMPP1/FadL/TodX)</fullName>
    </recommendedName>
</protein>
<evidence type="ECO:0000256" key="3">
    <source>
        <dbReference type="ARBA" id="ARBA00022452"/>
    </source>
</evidence>
<keyword evidence="6" id="KW-0472">Membrane</keyword>
<evidence type="ECO:0000256" key="7">
    <source>
        <dbReference type="ARBA" id="ARBA00023237"/>
    </source>
</evidence>
<evidence type="ECO:0000313" key="10">
    <source>
        <dbReference type="Proteomes" id="UP000253517"/>
    </source>
</evidence>
<evidence type="ECO:0000256" key="2">
    <source>
        <dbReference type="ARBA" id="ARBA00008163"/>
    </source>
</evidence>
<dbReference type="Gene3D" id="2.40.160.60">
    <property type="entry name" value="Outer membrane protein transport protein (OMPP1/FadL/TodX)"/>
    <property type="match status" value="1"/>
</dbReference>
<comment type="caution">
    <text evidence="9">The sequence shown here is derived from an EMBL/GenBank/DDBJ whole genome shotgun (WGS) entry which is preliminary data.</text>
</comment>
<comment type="subcellular location">
    <subcellularLocation>
        <location evidence="1">Cell outer membrane</location>
        <topology evidence="1">Multi-pass membrane protein</topology>
    </subcellularLocation>
</comment>
<dbReference type="GO" id="GO:0009279">
    <property type="term" value="C:cell outer membrane"/>
    <property type="evidence" value="ECO:0007669"/>
    <property type="project" value="UniProtKB-SubCell"/>
</dbReference>
<dbReference type="Proteomes" id="UP000253517">
    <property type="component" value="Unassembled WGS sequence"/>
</dbReference>
<keyword evidence="5 8" id="KW-0732">Signal</keyword>
<dbReference type="InterPro" id="IPR005017">
    <property type="entry name" value="OMPP1/FadL/TodX"/>
</dbReference>
<accession>A0A369ABF1</accession>
<dbReference type="PANTHER" id="PTHR35093">
    <property type="entry name" value="OUTER MEMBRANE PROTEIN NMB0088-RELATED"/>
    <property type="match status" value="1"/>
</dbReference>
<evidence type="ECO:0000256" key="1">
    <source>
        <dbReference type="ARBA" id="ARBA00004571"/>
    </source>
</evidence>
<gene>
    <name evidence="9" type="ORF">DES35_1011006</name>
</gene>
<evidence type="ECO:0000256" key="5">
    <source>
        <dbReference type="ARBA" id="ARBA00022729"/>
    </source>
</evidence>
<keyword evidence="7" id="KW-0998">Cell outer membrane</keyword>
<feature type="chain" id="PRO_5017009862" description="Outer membrane protein transport protein (OMPP1/FadL/TodX)" evidence="8">
    <location>
        <begin position="22"/>
        <end position="483"/>
    </location>
</feature>
<evidence type="ECO:0008006" key="11">
    <source>
        <dbReference type="Google" id="ProtNLM"/>
    </source>
</evidence>
<name>A0A369ABF1_9FLAO</name>
<dbReference type="GO" id="GO:0015483">
    <property type="term" value="F:long-chain fatty acid transporting porin activity"/>
    <property type="evidence" value="ECO:0007669"/>
    <property type="project" value="TreeGrafter"/>
</dbReference>
<proteinExistence type="inferred from homology"/>
<evidence type="ECO:0000313" key="9">
    <source>
        <dbReference type="EMBL" id="RCX05718.1"/>
    </source>
</evidence>
<keyword evidence="10" id="KW-1185">Reference proteome</keyword>
<evidence type="ECO:0000256" key="6">
    <source>
        <dbReference type="ARBA" id="ARBA00023136"/>
    </source>
</evidence>